<evidence type="ECO:0000313" key="2">
    <source>
        <dbReference type="Proteomes" id="UP000181942"/>
    </source>
</evidence>
<sequence length="87" mass="9547">MFRTRNSPFPALPSCLNAVHTQAATVAEASVRLAERALAWHPDPAVGLVAHVLGDLARDEGVRLYFRITLRVAWTRTAALLDRGRQG</sequence>
<dbReference type="Proteomes" id="UP000181942">
    <property type="component" value="Unassembled WGS sequence"/>
</dbReference>
<organism evidence="1 2">
    <name type="scientific">Streptomyces mirabilis</name>
    <dbReference type="NCBI Taxonomy" id="68239"/>
    <lineage>
        <taxon>Bacteria</taxon>
        <taxon>Bacillati</taxon>
        <taxon>Actinomycetota</taxon>
        <taxon>Actinomycetes</taxon>
        <taxon>Kitasatosporales</taxon>
        <taxon>Streptomycetaceae</taxon>
        <taxon>Streptomyces</taxon>
    </lineage>
</organism>
<evidence type="ECO:0000313" key="1">
    <source>
        <dbReference type="EMBL" id="SFF26892.1"/>
    </source>
</evidence>
<gene>
    <name evidence="1" type="ORF">SAMN02787118_10530</name>
</gene>
<proteinExistence type="predicted"/>
<dbReference type="AlphaFoldDB" id="A0A1I2HB60"/>
<dbReference type="EMBL" id="FONR01000005">
    <property type="protein sequence ID" value="SFF26892.1"/>
    <property type="molecule type" value="Genomic_DNA"/>
</dbReference>
<accession>A0A1I2HB60</accession>
<reference evidence="1 2" key="1">
    <citation type="submission" date="2016-10" db="EMBL/GenBank/DDBJ databases">
        <authorList>
            <person name="de Groot N.N."/>
        </authorList>
    </citation>
    <scope>NUCLEOTIDE SEQUENCE [LARGE SCALE GENOMIC DNA]</scope>
    <source>
        <strain evidence="1 2">OK461</strain>
    </source>
</reference>
<protein>
    <submittedName>
        <fullName evidence="1">Uncharacterized protein</fullName>
    </submittedName>
</protein>
<name>A0A1I2HB60_9ACTN</name>